<organism evidence="1 3">
    <name type="scientific">Pseudomonas oryzihabitans</name>
    <dbReference type="NCBI Taxonomy" id="47885"/>
    <lineage>
        <taxon>Bacteria</taxon>
        <taxon>Pseudomonadati</taxon>
        <taxon>Pseudomonadota</taxon>
        <taxon>Gammaproteobacteria</taxon>
        <taxon>Pseudomonadales</taxon>
        <taxon>Pseudomonadaceae</taxon>
        <taxon>Pseudomonas</taxon>
    </lineage>
</organism>
<dbReference type="EMBL" id="CP013987">
    <property type="protein sequence ID" value="ALZ84142.1"/>
    <property type="molecule type" value="Genomic_DNA"/>
</dbReference>
<name>A0A0U4P142_9PSED</name>
<dbReference type="OrthoDB" id="6958161at2"/>
<evidence type="ECO:0000313" key="4">
    <source>
        <dbReference type="Proteomes" id="UP000250579"/>
    </source>
</evidence>
<protein>
    <submittedName>
        <fullName evidence="1">Uncharacterized protein</fullName>
    </submittedName>
</protein>
<accession>A0A0U4P142</accession>
<dbReference type="Proteomes" id="UP000064137">
    <property type="component" value="Chromosome"/>
</dbReference>
<sequence>MNIQAQAQNAMHALSAAFAPMSCVIDAPSKRGFSFIVVNEHGVAKHTRRIYRDEYSTPSRLQAIIDSTRLAIAG</sequence>
<reference evidence="2 4" key="2">
    <citation type="submission" date="2017-06" db="EMBL/GenBank/DDBJ databases">
        <title>Evolution towards high GC content and high-temperature stress adaptation in endophytic Pseudomonas oryzihabitans impacted its plant-growth promoting traits.</title>
        <authorList>
            <person name="Nascimento F.X."/>
        </authorList>
    </citation>
    <scope>NUCLEOTIDE SEQUENCE [LARGE SCALE GENOMIC DNA]</scope>
    <source>
        <strain evidence="2 4">MS8</strain>
    </source>
</reference>
<dbReference type="Proteomes" id="UP000250579">
    <property type="component" value="Chromosome"/>
</dbReference>
<dbReference type="RefSeq" id="WP_059314350.1">
    <property type="nucleotide sequence ID" value="NZ_CP013987.1"/>
</dbReference>
<dbReference type="KEGG" id="por:APT59_07915"/>
<gene>
    <name evidence="1" type="ORF">APT59_07915</name>
    <name evidence="2" type="ORF">CE139_11375</name>
</gene>
<evidence type="ECO:0000313" key="1">
    <source>
        <dbReference type="EMBL" id="ALZ84142.1"/>
    </source>
</evidence>
<evidence type="ECO:0000313" key="3">
    <source>
        <dbReference type="Proteomes" id="UP000064137"/>
    </source>
</evidence>
<evidence type="ECO:0000313" key="2">
    <source>
        <dbReference type="EMBL" id="AXA66400.1"/>
    </source>
</evidence>
<dbReference type="AlphaFoldDB" id="A0A0U4P142"/>
<dbReference type="EMBL" id="CP022198">
    <property type="protein sequence ID" value="AXA66400.1"/>
    <property type="molecule type" value="Genomic_DNA"/>
</dbReference>
<reference evidence="1 3" key="1">
    <citation type="submission" date="2016-01" db="EMBL/GenBank/DDBJ databases">
        <title>Annotation of Pseudomonas oryzihabitans USDA-ARS-USMARC-56511.</title>
        <authorList>
            <person name="Harhay G.P."/>
            <person name="Harhay D.M."/>
            <person name="Smith T.P.L."/>
            <person name="Bono J.L."/>
            <person name="Heaton M.P."/>
            <person name="Clawson M.L."/>
            <person name="Chitko-Mckown C.G."/>
            <person name="Capik S.F."/>
            <person name="DeDonder K.D."/>
            <person name="Apley M.D."/>
            <person name="Lubbers B.V."/>
            <person name="White B.J."/>
            <person name="Larson R.L."/>
        </authorList>
    </citation>
    <scope>NUCLEOTIDE SEQUENCE [LARGE SCALE GENOMIC DNA]</scope>
    <source>
        <strain evidence="1 3">USDA-ARS-USMARC-56511</strain>
    </source>
</reference>
<proteinExistence type="predicted"/>